<dbReference type="InterPro" id="IPR035309">
    <property type="entry name" value="PSME4"/>
</dbReference>
<dbReference type="Pfam" id="PF23096">
    <property type="entry name" value="HEAT_PSME4"/>
    <property type="match status" value="1"/>
</dbReference>
<evidence type="ECO:0000256" key="3">
    <source>
        <dbReference type="ARBA" id="ARBA00005739"/>
    </source>
</evidence>
<dbReference type="GO" id="GO:0010499">
    <property type="term" value="P:proteasomal ubiquitin-independent protein catabolic process"/>
    <property type="evidence" value="ECO:0007669"/>
    <property type="project" value="TreeGrafter"/>
</dbReference>
<keyword evidence="8" id="KW-0539">Nucleus</keyword>
<dbReference type="InterPro" id="IPR032430">
    <property type="entry name" value="Blm10_mid"/>
</dbReference>
<dbReference type="STRING" id="400682.A0A1X7TPF8"/>
<dbReference type="GO" id="GO:0006281">
    <property type="term" value="P:DNA repair"/>
    <property type="evidence" value="ECO:0007669"/>
    <property type="project" value="UniProtKB-KW"/>
</dbReference>
<proteinExistence type="inferred from homology"/>
<dbReference type="GO" id="GO:0005829">
    <property type="term" value="C:cytosol"/>
    <property type="evidence" value="ECO:0007669"/>
    <property type="project" value="TreeGrafter"/>
</dbReference>
<name>A0A1X7TPF8_AMPQE</name>
<evidence type="ECO:0000259" key="11">
    <source>
        <dbReference type="Pfam" id="PF23096"/>
    </source>
</evidence>
<reference evidence="12" key="1">
    <citation type="submission" date="2017-05" db="UniProtKB">
        <authorList>
            <consortium name="EnsemblMetazoa"/>
        </authorList>
    </citation>
    <scope>IDENTIFICATION</scope>
</reference>
<dbReference type="Gene3D" id="1.25.10.10">
    <property type="entry name" value="Leucine-rich Repeat Variant"/>
    <property type="match status" value="1"/>
</dbReference>
<dbReference type="GO" id="GO:0016607">
    <property type="term" value="C:nuclear speck"/>
    <property type="evidence" value="ECO:0007669"/>
    <property type="project" value="UniProtKB-SubCell"/>
</dbReference>
<dbReference type="eggNOG" id="KOG1851">
    <property type="taxonomic scope" value="Eukaryota"/>
</dbReference>
<dbReference type="GO" id="GO:0016504">
    <property type="term" value="F:peptidase activator activity"/>
    <property type="evidence" value="ECO:0007669"/>
    <property type="project" value="InterPro"/>
</dbReference>
<dbReference type="InterPro" id="IPR016024">
    <property type="entry name" value="ARM-type_fold"/>
</dbReference>
<dbReference type="InParanoid" id="A0A1X7TPF8"/>
<dbReference type="InterPro" id="IPR021843">
    <property type="entry name" value="PSME4_C"/>
</dbReference>
<dbReference type="InterPro" id="IPR011989">
    <property type="entry name" value="ARM-like"/>
</dbReference>
<accession>A0A1X7TPF8</accession>
<dbReference type="SUPFAM" id="SSF48371">
    <property type="entry name" value="ARM repeat"/>
    <property type="match status" value="3"/>
</dbReference>
<evidence type="ECO:0000256" key="4">
    <source>
        <dbReference type="ARBA" id="ARBA00022490"/>
    </source>
</evidence>
<dbReference type="EnsemblMetazoa" id="Aqu2.1.16730_001">
    <property type="protein sequence ID" value="Aqu2.1.16730_001"/>
    <property type="gene ID" value="Aqu2.1.16730"/>
</dbReference>
<feature type="domain" description="Proteasome activator complex subunit 4-like HEAT repeat-like" evidence="11">
    <location>
        <begin position="1164"/>
        <end position="1447"/>
    </location>
</feature>
<evidence type="ECO:0008006" key="13">
    <source>
        <dbReference type="Google" id="ProtNLM"/>
    </source>
</evidence>
<comment type="similarity">
    <text evidence="3">Belongs to the BLM10 family.</text>
</comment>
<protein>
    <recommendedName>
        <fullName evidence="13">Proteasome activator Blm10 mid region domain-containing protein</fullName>
    </recommendedName>
</protein>
<evidence type="ECO:0000259" key="10">
    <source>
        <dbReference type="Pfam" id="PF16507"/>
    </source>
</evidence>
<evidence type="ECO:0000259" key="9">
    <source>
        <dbReference type="Pfam" id="PF11919"/>
    </source>
</evidence>
<comment type="subcellular location">
    <subcellularLocation>
        <location evidence="2">Cytoplasm</location>
    </subcellularLocation>
    <subcellularLocation>
        <location evidence="1">Nucleus speckle</location>
    </subcellularLocation>
</comment>
<dbReference type="Pfam" id="PF16507">
    <property type="entry name" value="HEAT_PSME4_mid"/>
    <property type="match status" value="1"/>
</dbReference>
<keyword evidence="4" id="KW-0963">Cytoplasm</keyword>
<organism evidence="12">
    <name type="scientific">Amphimedon queenslandica</name>
    <name type="common">Sponge</name>
    <dbReference type="NCBI Taxonomy" id="400682"/>
    <lineage>
        <taxon>Eukaryota</taxon>
        <taxon>Metazoa</taxon>
        <taxon>Porifera</taxon>
        <taxon>Demospongiae</taxon>
        <taxon>Heteroscleromorpha</taxon>
        <taxon>Haplosclerida</taxon>
        <taxon>Niphatidae</taxon>
        <taxon>Amphimedon</taxon>
    </lineage>
</organism>
<evidence type="ECO:0000256" key="7">
    <source>
        <dbReference type="ARBA" id="ARBA00023204"/>
    </source>
</evidence>
<evidence type="ECO:0000256" key="2">
    <source>
        <dbReference type="ARBA" id="ARBA00004496"/>
    </source>
</evidence>
<feature type="domain" description="Proteasome activator Blm10 middle HEAT repeats region" evidence="10">
    <location>
        <begin position="316"/>
        <end position="816"/>
    </location>
</feature>
<sequence length="1805" mass="205363">MAAEKDASNYKRYQKSLIINELLPYSECLEEEANQLFGEIKLNLSIAVQKRDLWPGGLFWTNRLTSFIKIYGFHFTKEDHINLVQLLFHLVTIPNLESPLLKCWSTLLEKLLKKKKLLSPSDIRFSWRPMYDLVVRISDTKFKRLGMKIYSDRAIASVKGLIDSMRCYFTLESTQEILDEGRPLLCPFDTSMLEIMERFNDFLPTKVCPEEFQYTHQLWFKELINIWIEARNNSALDEVGFSLFSRLAEDTIGHIDWSPYLQQIFTHILNNFELPMGVKEFKTPQTQKSMRFPSGEDIAVLIVSLLGGGSKAQEYLSKLMEALESYYYPSNIGLHTRKLLKFLTSLTNKFVLRLKCERHSSDSWLPKPPPSSCLSEKDIDDFVACLCPTVWLSIFSKIGSMEAALAIKNLASLRPEVILPTLMSKTYIALETLTEPHQVVSTLSCVTVVSRAILSGRRFPEGPTHLFLLLISAIPGIDPNDLRKTLASSLLISSLISLVPLVDCSSAIGHVEMTHDEEVLCAATTEFEQFVDDFLERCFVIVESCSSHQQQVESGQIRQEEPKLDSHEALIGASILGAVSTVLGQLSVELFQVAFDKIFRFASTRVFESEVASKICSELCGAASKVHPVLTLKKFVPYCTQNIENILEDGEQVDSDNVDIDLLWNLQLLSHVVATDGDALVSHSESLLRCLNLCVKQIKNKRAAKHVSKLIYSMLHSLTQTYPRDSRLLSLGFDLDPKDHLYIRDWTSSCHIKDTNISWYIPGEKEYEFADEILQKVLKPELDKLDSFTKGTLSLDRDSLLLSLELVNSILSGAAAYLPHYTGPPVDGCPQSEVPLTRWFYKTSSAVHLPPQEFTRQKLFEFFHELKVHLMKNCEDDTKSLISLTEIFKHLMINFGSDHKELDARWTYFKQTRAALRDKLNDKKDFQVRSMTITRAQLQHELRMMDRIMSPLTPLHLTILEDLVDLSISTYAQVRIAAQSAVALCFDTYLFSGRKSLPMIVECLKNNPDTSHETFKGSLYLLLSPPLISTIVHDWEQMRKVFILLIQADHSEKESILNLISRLHNTIQKSYDTFAITYEVPESCIPAAVALSGKPLPPEELAEGAERLKRMNKQNLESYESLINNIVTVTEGKQDLTQWRFTEVSMKLLAMLIRHDTLYPVKGVQLFVTSLVHDALNIRKVSIYAVTLLLQQLKRPKAKVPIDIEKFAGMSISGKLTPGEREDNKWLCLTESLKETEEEWDSNNGVVHKTRYGFYCYPKILYGFAPMDRQPKLNRSIEELSEHEKVFYETFTDEGFLEKLISFHSLEEVKGKDQYSMKRALMFKNLFRNYGNSLSHLFRPHLEKLSIDSQESSQRCCCEIIAGMVRSSTQWPYEMVMEMRSWLEPLFRKIINNIQQETVEDWTQCVSDISADKDPRRVGWFLELLMEDLFTESRGAFTESSQLSLLHIGLAQQEWRVPYLLKKFSLILSSHIDHPYKNVREKIGTLIASIHVLDLSSSGFQLLYNLPLSNLMNLFTPSIPSPPELIALEQDSPTLRVCKTAMATVINSYHASAVEYYELFSLLVPLASYEGDDEVGILVRIMSIQLCRNELNFDHLPVVLKSMKKAASTSVWKAKLLVLYVLQVLVFWNFFTVANHKKELNDLLLSLLGDSQIEVRELASSTISGFVRCGIISPDNLKTLFTKQAKTRLPKKRAALPIEETDGATAAAINDTTNRGYDGLLVDKHCGVLGLAALVQACPYTIPDWLPDIVDELSSHLHDPAPIPILITQPVAANGSHRLAKYERPKAEKWDISGDLDQIWETKVS</sequence>
<dbReference type="GO" id="GO:0070628">
    <property type="term" value="F:proteasome binding"/>
    <property type="evidence" value="ECO:0007669"/>
    <property type="project" value="InterPro"/>
</dbReference>
<evidence type="ECO:0000256" key="5">
    <source>
        <dbReference type="ARBA" id="ARBA00022737"/>
    </source>
</evidence>
<keyword evidence="5" id="KW-0677">Repeat</keyword>
<keyword evidence="6" id="KW-0227">DNA damage</keyword>
<dbReference type="PANTHER" id="PTHR32170">
    <property type="entry name" value="PROTEASOME ACTIVATOR COMPLEX SUBUNIT 4"/>
    <property type="match status" value="1"/>
</dbReference>
<dbReference type="OrthoDB" id="17907at2759"/>
<evidence type="ECO:0000256" key="8">
    <source>
        <dbReference type="ARBA" id="ARBA00023242"/>
    </source>
</evidence>
<dbReference type="InterPro" id="IPR055455">
    <property type="entry name" value="HEAT_PSME4"/>
</dbReference>
<keyword evidence="7" id="KW-0234">DNA repair</keyword>
<feature type="domain" description="Proteasome activator complex subunit 4 C-terminal" evidence="9">
    <location>
        <begin position="1722"/>
        <end position="1791"/>
    </location>
</feature>
<dbReference type="PANTHER" id="PTHR32170:SF3">
    <property type="entry name" value="PROTEASOME ACTIVATOR COMPLEX SUBUNIT 4"/>
    <property type="match status" value="1"/>
</dbReference>
<evidence type="ECO:0000256" key="6">
    <source>
        <dbReference type="ARBA" id="ARBA00022763"/>
    </source>
</evidence>
<evidence type="ECO:0000313" key="12">
    <source>
        <dbReference type="EnsemblMetazoa" id="Aqu2.1.16730_001"/>
    </source>
</evidence>
<evidence type="ECO:0000256" key="1">
    <source>
        <dbReference type="ARBA" id="ARBA00004324"/>
    </source>
</evidence>
<dbReference type="Pfam" id="PF11919">
    <property type="entry name" value="PSME4_C"/>
    <property type="match status" value="1"/>
</dbReference>